<keyword evidence="2" id="KW-1185">Reference proteome</keyword>
<gene>
    <name evidence="1" type="ORF">HF1_11350</name>
</gene>
<dbReference type="EMBL" id="FR773153">
    <property type="protein sequence ID" value="CBY93143.1"/>
    <property type="molecule type" value="Genomic_DNA"/>
</dbReference>
<dbReference type="OrthoDB" id="402145at2"/>
<protein>
    <submittedName>
        <fullName evidence="1">Uncharacterized protein</fullName>
    </submittedName>
</protein>
<accession>E8ZJ22</accession>
<dbReference type="KEGG" id="mha:HF1_11350"/>
<dbReference type="AlphaFoldDB" id="E8ZJ22"/>
<dbReference type="Proteomes" id="UP000008637">
    <property type="component" value="Chromosome"/>
</dbReference>
<sequence length="217" mass="23889">MSPTLKIPMFAAGATASAGLGALAAKGLSPNSEESISSLLSKDLSKRLISPDESDYWTQSWKRYKENSDIWNLKKSDSNVPDIFRTTCKNKLESKVSGKDSQGYKDFLAYCARDTLVSDLIKERAPNKEILTKGNGSESHWVTVWKLYINDTRNSKAAKGDHIWGIGDWDSNYSSESKASAGFMDVCVANAKKPFYDAEGALYLDTLKFCTKDKAGG</sequence>
<evidence type="ECO:0000313" key="1">
    <source>
        <dbReference type="EMBL" id="CBY93143.1"/>
    </source>
</evidence>
<dbReference type="HOGENOM" id="CLU_098620_0_0_14"/>
<name>E8ZJ22_MYCHL</name>
<reference evidence="1 2" key="1">
    <citation type="journal article" date="2011" name="J. Bacteriol.">
        <title>Complete genome sequence of Mycoplasma haemofelis, a hemotropic mycoplasma.</title>
        <authorList>
            <person name="Barker E.N."/>
            <person name="Helps C.R."/>
            <person name="Peters I.R."/>
            <person name="Darby A.C."/>
            <person name="Radford A.D."/>
            <person name="Tasker S."/>
        </authorList>
    </citation>
    <scope>NUCLEOTIDE SEQUENCE [LARGE SCALE GENOMIC DNA]</scope>
    <source>
        <strain evidence="1 2">Langford 1</strain>
    </source>
</reference>
<proteinExistence type="predicted"/>
<evidence type="ECO:0000313" key="2">
    <source>
        <dbReference type="Proteomes" id="UP000008637"/>
    </source>
</evidence>
<organism evidence="1 2">
    <name type="scientific">Mycoplasma haemofelis (strain Langford 1)</name>
    <name type="common">Haemobartonella felis</name>
    <dbReference type="NCBI Taxonomy" id="941640"/>
    <lineage>
        <taxon>Bacteria</taxon>
        <taxon>Bacillati</taxon>
        <taxon>Mycoplasmatota</taxon>
        <taxon>Mollicutes</taxon>
        <taxon>Mycoplasmataceae</taxon>
        <taxon>Mycoplasma</taxon>
    </lineage>
</organism>